<dbReference type="InParanoid" id="A0A0Q2SGN8"/>
<dbReference type="Gene3D" id="1.10.30.50">
    <property type="match status" value="1"/>
</dbReference>
<sequence length="218" mass="25704">MFKVERTGDAPICLASNEYNTPEVVERLYDIFHGKCYLCEQADLDAPEVEHFEPHMGDDTLKYDWENLYYSCARCNSIKGTRHRNLIDCCSSEINVVRAIKRKPPTMPDSNMEITAVIEDPRVHNTVELLDRCFNEDNTALRGITRANLSENLFKHYTKLLSHRLVIVNRESTDRDIQDAVERIEIMLRDTYEFSAFWRWCVMEDRQLREKLEHALHF</sequence>
<feature type="domain" description="HNH" evidence="1">
    <location>
        <begin position="38"/>
        <end position="82"/>
    </location>
</feature>
<protein>
    <recommendedName>
        <fullName evidence="1">HNH domain-containing protein</fullName>
    </recommendedName>
</protein>
<evidence type="ECO:0000313" key="3">
    <source>
        <dbReference type="Proteomes" id="UP000051221"/>
    </source>
</evidence>
<reference evidence="2 3" key="1">
    <citation type="submission" date="2015-08" db="EMBL/GenBank/DDBJ databases">
        <title>Antibacterial properties of a collection of Vibrionaceae strains.</title>
        <authorList>
            <person name="Giubergia S."/>
        </authorList>
    </citation>
    <scope>NUCLEOTIDE SEQUENCE [LARGE SCALE GENOMIC DNA]</scope>
    <source>
        <strain evidence="2 3">S0821</strain>
    </source>
</reference>
<accession>A0A0Q2SGN8</accession>
<dbReference type="GO" id="GO:0003676">
    <property type="term" value="F:nucleic acid binding"/>
    <property type="evidence" value="ECO:0007669"/>
    <property type="project" value="InterPro"/>
</dbReference>
<dbReference type="GO" id="GO:0008270">
    <property type="term" value="F:zinc ion binding"/>
    <property type="evidence" value="ECO:0007669"/>
    <property type="project" value="InterPro"/>
</dbReference>
<dbReference type="Proteomes" id="UP000051221">
    <property type="component" value="Unassembled WGS sequence"/>
</dbReference>
<dbReference type="Pfam" id="PF01844">
    <property type="entry name" value="HNH"/>
    <property type="match status" value="1"/>
</dbReference>
<keyword evidence="3" id="KW-1185">Reference proteome</keyword>
<gene>
    <name evidence="2" type="ORF">AMR76_06985</name>
</gene>
<comment type="caution">
    <text evidence="2">The sequence shown here is derived from an EMBL/GenBank/DDBJ whole genome shotgun (WGS) entry which is preliminary data.</text>
</comment>
<dbReference type="RefSeq" id="WP_055465722.1">
    <property type="nucleotide sequence ID" value="NZ_CAWQRI010000031.1"/>
</dbReference>
<dbReference type="EMBL" id="LKHS01000005">
    <property type="protein sequence ID" value="KQH86819.1"/>
    <property type="molecule type" value="Genomic_DNA"/>
</dbReference>
<dbReference type="GO" id="GO:0004519">
    <property type="term" value="F:endonuclease activity"/>
    <property type="evidence" value="ECO:0007669"/>
    <property type="project" value="InterPro"/>
</dbReference>
<evidence type="ECO:0000313" key="2">
    <source>
        <dbReference type="EMBL" id="KQH86819.1"/>
    </source>
</evidence>
<evidence type="ECO:0000259" key="1">
    <source>
        <dbReference type="Pfam" id="PF01844"/>
    </source>
</evidence>
<dbReference type="AlphaFoldDB" id="A0A0Q2SGN8"/>
<organism evidence="2 3">
    <name type="scientific">Vibrio furnissii</name>
    <dbReference type="NCBI Taxonomy" id="29494"/>
    <lineage>
        <taxon>Bacteria</taxon>
        <taxon>Pseudomonadati</taxon>
        <taxon>Pseudomonadota</taxon>
        <taxon>Gammaproteobacteria</taxon>
        <taxon>Vibrionales</taxon>
        <taxon>Vibrionaceae</taxon>
        <taxon>Vibrio</taxon>
    </lineage>
</organism>
<proteinExistence type="predicted"/>
<dbReference type="InterPro" id="IPR002711">
    <property type="entry name" value="HNH"/>
</dbReference>
<name>A0A0Q2SGN8_VIBFU</name>